<feature type="transmembrane region" description="Helical" evidence="5">
    <location>
        <begin position="258"/>
        <end position="274"/>
    </location>
</feature>
<evidence type="ECO:0000256" key="4">
    <source>
        <dbReference type="ARBA" id="ARBA00023136"/>
    </source>
</evidence>
<dbReference type="InterPro" id="IPR049453">
    <property type="entry name" value="Memb_transporter_dom"/>
</dbReference>
<accession>A0A4R7B644</accession>
<evidence type="ECO:0000259" key="6">
    <source>
        <dbReference type="Pfam" id="PF13515"/>
    </source>
</evidence>
<feature type="transmembrane region" description="Helical" evidence="5">
    <location>
        <begin position="305"/>
        <end position="328"/>
    </location>
</feature>
<keyword evidence="2 5" id="KW-0812">Transmembrane</keyword>
<proteinExistence type="predicted"/>
<organism evidence="7 8">
    <name type="scientific">Paludibacterium purpuratum</name>
    <dbReference type="NCBI Taxonomy" id="1144873"/>
    <lineage>
        <taxon>Bacteria</taxon>
        <taxon>Pseudomonadati</taxon>
        <taxon>Pseudomonadota</taxon>
        <taxon>Betaproteobacteria</taxon>
        <taxon>Neisseriales</taxon>
        <taxon>Chromobacteriaceae</taxon>
        <taxon>Paludibacterium</taxon>
    </lineage>
</organism>
<gene>
    <name evidence="7" type="ORF">DFP86_10890</name>
</gene>
<evidence type="ECO:0000256" key="3">
    <source>
        <dbReference type="ARBA" id="ARBA00022989"/>
    </source>
</evidence>
<feature type="transmembrane region" description="Helical" evidence="5">
    <location>
        <begin position="24"/>
        <end position="46"/>
    </location>
</feature>
<dbReference type="GO" id="GO:0016020">
    <property type="term" value="C:membrane"/>
    <property type="evidence" value="ECO:0007669"/>
    <property type="project" value="UniProtKB-SubCell"/>
</dbReference>
<feature type="transmembrane region" description="Helical" evidence="5">
    <location>
        <begin position="79"/>
        <end position="99"/>
    </location>
</feature>
<dbReference type="EMBL" id="SNZP01000008">
    <property type="protein sequence ID" value="TDR78373.1"/>
    <property type="molecule type" value="Genomic_DNA"/>
</dbReference>
<evidence type="ECO:0000256" key="2">
    <source>
        <dbReference type="ARBA" id="ARBA00022692"/>
    </source>
</evidence>
<keyword evidence="8" id="KW-1185">Reference proteome</keyword>
<dbReference type="AlphaFoldDB" id="A0A4R7B644"/>
<evidence type="ECO:0000313" key="8">
    <source>
        <dbReference type="Proteomes" id="UP000295611"/>
    </source>
</evidence>
<comment type="caution">
    <text evidence="7">The sequence shown here is derived from an EMBL/GenBank/DDBJ whole genome shotgun (WGS) entry which is preliminary data.</text>
</comment>
<evidence type="ECO:0000313" key="7">
    <source>
        <dbReference type="EMBL" id="TDR78373.1"/>
    </source>
</evidence>
<dbReference type="Pfam" id="PF13515">
    <property type="entry name" value="FUSC_2"/>
    <property type="match status" value="1"/>
</dbReference>
<keyword evidence="3 5" id="KW-1133">Transmembrane helix</keyword>
<comment type="subcellular location">
    <subcellularLocation>
        <location evidence="1">Membrane</location>
        <topology evidence="1">Multi-pass membrane protein</topology>
    </subcellularLocation>
</comment>
<protein>
    <submittedName>
        <fullName evidence="7">Fusaric acid resistance family protein</fullName>
    </submittedName>
</protein>
<reference evidence="7 8" key="1">
    <citation type="submission" date="2019-03" db="EMBL/GenBank/DDBJ databases">
        <title>Genomic Encyclopedia of Type Strains, Phase III (KMG-III): the genomes of soil and plant-associated and newly described type strains.</title>
        <authorList>
            <person name="Whitman W."/>
        </authorList>
    </citation>
    <scope>NUCLEOTIDE SEQUENCE [LARGE SCALE GENOMIC DNA]</scope>
    <source>
        <strain evidence="7 8">CECT 8976</strain>
    </source>
</reference>
<evidence type="ECO:0000256" key="5">
    <source>
        <dbReference type="SAM" id="Phobius"/>
    </source>
</evidence>
<dbReference type="RefSeq" id="WP_208108309.1">
    <property type="nucleotide sequence ID" value="NZ_SNZP01000008.1"/>
</dbReference>
<name>A0A4R7B644_9NEIS</name>
<feature type="transmembrane region" description="Helical" evidence="5">
    <location>
        <begin position="187"/>
        <end position="206"/>
    </location>
</feature>
<sequence length="336" mass="35617">MNIDDIVDLRQLGRCLVVLMPVLLVWWASADLLWLRAAIVAVALYIGVERAHLAPLGVLLQTLAIMAAFLLLLRSLVVPPLFVAGCALMAAGAIGLSAYGRKLRSLGNFVFIPALYLACEAADGSAPAQYAAQGAHLLPYIALCMLPVWLLSLVEHHRRLDAMPWWRHHTRLRYLDDAGTTMAVREAMLAGGLAVACAAALVAWRHFGHGQWVIWSAASVVTGDVLSAKRKLRDRAWGAAVGVPMGIGIGSLLPHHPAVSALIALGAVTSLVSFRRYPIGFAVRCACAAVALTVLNAPADVAAERLIDVVLGGVIGLAGVLAVNRALLGECTLLHP</sequence>
<keyword evidence="4 5" id="KW-0472">Membrane</keyword>
<dbReference type="Proteomes" id="UP000295611">
    <property type="component" value="Unassembled WGS sequence"/>
</dbReference>
<feature type="domain" description="Integral membrane bound transporter" evidence="6">
    <location>
        <begin position="198"/>
        <end position="318"/>
    </location>
</feature>
<feature type="transmembrane region" description="Helical" evidence="5">
    <location>
        <begin position="281"/>
        <end position="299"/>
    </location>
</feature>
<evidence type="ECO:0000256" key="1">
    <source>
        <dbReference type="ARBA" id="ARBA00004141"/>
    </source>
</evidence>
<feature type="transmembrane region" description="Helical" evidence="5">
    <location>
        <begin position="53"/>
        <end position="73"/>
    </location>
</feature>
<feature type="transmembrane region" description="Helical" evidence="5">
    <location>
        <begin position="137"/>
        <end position="154"/>
    </location>
</feature>